<dbReference type="GO" id="GO:0016301">
    <property type="term" value="F:kinase activity"/>
    <property type="evidence" value="ECO:0007669"/>
    <property type="project" value="UniProtKB-KW"/>
</dbReference>
<gene>
    <name evidence="3" type="ORF">ENY07_12245</name>
</gene>
<keyword evidence="3" id="KW-0418">Kinase</keyword>
<feature type="domain" description="MobA-like NTP transferase" evidence="2">
    <location>
        <begin position="352"/>
        <end position="516"/>
    </location>
</feature>
<evidence type="ECO:0000313" key="3">
    <source>
        <dbReference type="EMBL" id="HGC43971.1"/>
    </source>
</evidence>
<dbReference type="PANTHER" id="PTHR43777">
    <property type="entry name" value="MOLYBDENUM COFACTOR CYTIDYLYLTRANSFERASE"/>
    <property type="match status" value="1"/>
</dbReference>
<protein>
    <submittedName>
        <fullName evidence="3">4-diphosphocytidyl-2C-methyl-D-erythritol kinase</fullName>
    </submittedName>
</protein>
<proteinExistence type="predicted"/>
<reference evidence="3" key="1">
    <citation type="journal article" date="2020" name="mSystems">
        <title>Genome- and Community-Level Interaction Insights into Carbon Utilization and Element Cycling Functions of Hydrothermarchaeota in Hydrothermal Sediment.</title>
        <authorList>
            <person name="Zhou Z."/>
            <person name="Liu Y."/>
            <person name="Xu W."/>
            <person name="Pan J."/>
            <person name="Luo Z.H."/>
            <person name="Li M."/>
        </authorList>
    </citation>
    <scope>NUCLEOTIDE SEQUENCE</scope>
    <source>
        <strain evidence="3">SpSt-997</strain>
    </source>
</reference>
<dbReference type="EMBL" id="DTQM01000232">
    <property type="protein sequence ID" value="HGC43971.1"/>
    <property type="molecule type" value="Genomic_DNA"/>
</dbReference>
<dbReference type="InterPro" id="IPR036425">
    <property type="entry name" value="MoaB/Mog-like_dom_sf"/>
</dbReference>
<keyword evidence="1" id="KW-0460">Magnesium</keyword>
<dbReference type="GO" id="GO:0016779">
    <property type="term" value="F:nucleotidyltransferase activity"/>
    <property type="evidence" value="ECO:0007669"/>
    <property type="project" value="UniProtKB-ARBA"/>
</dbReference>
<accession>A0A8J4HBT3</accession>
<name>A0A8J4HBT3_9PROT</name>
<dbReference type="InterPro" id="IPR012184">
    <property type="entry name" value="Bifunc_Mopterin-bd"/>
</dbReference>
<dbReference type="InterPro" id="IPR025877">
    <property type="entry name" value="MobA-like_NTP_Trfase"/>
</dbReference>
<dbReference type="SUPFAM" id="SSF53218">
    <property type="entry name" value="Molybdenum cofactor biosynthesis proteins"/>
    <property type="match status" value="1"/>
</dbReference>
<sequence>MIFGSLALAEAEGAILAHTLRLPARVIKKGTTLDGPAIAALREAGYEQVIAAKLEAGDVGENEAASRLAAALSAPGIVASRAGTGRVNLSAAARGLFIVDRAAVDRLNAVDEALTLGTLPDASLVAPREMVATVKIIPFAVGEEKLARVEALARAAGAMLAVHPFRPLKVGLVLTELPGLKESVAENTIAATEARIAGLGGSLLPPRRCKHEEAAISAELVALQAAGAELLLIAGASAVVDRRDVGPMAIVRAGGEIRHFGMPVDPGNLICIGRIGAKPALVLPGCAGSPKPNGIDFVLRRLAAGLDVGPAEVTRLGVGGLLKDISARPLPRARAVPAAVVAAPPGRPCIAAVVLAAGRSSRMAPHHKLLLADRAGKPIIARVVDNLLSSPARPIVVVLGYRGTDVRAALRGRQIEFVEAADYAEGLSASLRAGLAALPAEVAAALVCLGDMPLITARVIERLIAAYDPDEGRRIVVPTYRGQRGNPILWDRGFFAEMRALSGDTGARGLLERHAEAVTEVEIGEEAVLRDVDTPESLAELPARFRPVLPAEAP</sequence>
<evidence type="ECO:0000259" key="2">
    <source>
        <dbReference type="Pfam" id="PF12804"/>
    </source>
</evidence>
<dbReference type="InterPro" id="IPR029044">
    <property type="entry name" value="Nucleotide-diphossugar_trans"/>
</dbReference>
<organism evidence="3">
    <name type="scientific">Acidicaldus sp</name>
    <dbReference type="NCBI Taxonomy" id="1872105"/>
    <lineage>
        <taxon>Bacteria</taxon>
        <taxon>Pseudomonadati</taxon>
        <taxon>Pseudomonadota</taxon>
        <taxon>Alphaproteobacteria</taxon>
        <taxon>Acetobacterales</taxon>
        <taxon>Acetobacteraceae</taxon>
        <taxon>Acidicaldus</taxon>
    </lineage>
</organism>
<keyword evidence="3" id="KW-0808">Transferase</keyword>
<dbReference type="CDD" id="cd03522">
    <property type="entry name" value="MoeA_like"/>
    <property type="match status" value="1"/>
</dbReference>
<dbReference type="SUPFAM" id="SSF53448">
    <property type="entry name" value="Nucleotide-diphospho-sugar transferases"/>
    <property type="match status" value="1"/>
</dbReference>
<dbReference type="Pfam" id="PF12804">
    <property type="entry name" value="NTP_transf_3"/>
    <property type="match status" value="1"/>
</dbReference>
<dbReference type="AlphaFoldDB" id="A0A8J4HBT3"/>
<dbReference type="PANTHER" id="PTHR43777:SF1">
    <property type="entry name" value="MOLYBDENUM COFACTOR CYTIDYLYLTRANSFERASE"/>
    <property type="match status" value="1"/>
</dbReference>
<dbReference type="Gene3D" id="3.40.980.10">
    <property type="entry name" value="MoaB/Mog-like domain"/>
    <property type="match status" value="1"/>
</dbReference>
<comment type="caution">
    <text evidence="3">The sequence shown here is derived from an EMBL/GenBank/DDBJ whole genome shotgun (WGS) entry which is preliminary data.</text>
</comment>
<evidence type="ECO:0000256" key="1">
    <source>
        <dbReference type="ARBA" id="ARBA00022842"/>
    </source>
</evidence>
<dbReference type="PIRSF" id="PIRSF036626">
    <property type="entry name" value="MPTBd_MobAlike"/>
    <property type="match status" value="1"/>
</dbReference>
<dbReference type="Gene3D" id="3.90.550.10">
    <property type="entry name" value="Spore Coat Polysaccharide Biosynthesis Protein SpsA, Chain A"/>
    <property type="match status" value="1"/>
</dbReference>
<dbReference type="CDD" id="cd04182">
    <property type="entry name" value="GT_2_like_f"/>
    <property type="match status" value="1"/>
</dbReference>